<protein>
    <submittedName>
        <fullName evidence="2">Enoyl-CoA hydratase</fullName>
    </submittedName>
</protein>
<evidence type="ECO:0000313" key="2">
    <source>
        <dbReference type="EMBL" id="OAS24743.1"/>
    </source>
</evidence>
<sequence>MSQDTQILVSRSERVATIALNRPDRMNAWTPTMEAEVRAALEAAAGDPEIRAIVLTGEGRAFCAGADMAALSASSGGTAAAPPPEDRGTSDLAQRYSYLLGIPKPIIAAINGAAAGVGLCLALYCDLRFVASGAKLTTAFARRGLVAEHGSAWLLPRLVGPMNAADLLMSGRVIEAAEADRIGLARMLPAEDFRNAVQRYAADLANLASPRSVGIIKRQLQEAWVQRLGEAVRASEDEIRRCRETEDFREGVAHYVEKRLPAFTGR</sequence>
<dbReference type="STRING" id="427683.A5481_13535"/>
<dbReference type="CDD" id="cd06558">
    <property type="entry name" value="crotonase-like"/>
    <property type="match status" value="1"/>
</dbReference>
<dbReference type="EMBL" id="LWHQ01000022">
    <property type="protein sequence ID" value="OAS24743.1"/>
    <property type="molecule type" value="Genomic_DNA"/>
</dbReference>
<dbReference type="Gene3D" id="3.90.226.10">
    <property type="entry name" value="2-enoyl-CoA Hydratase, Chain A, domain 1"/>
    <property type="match status" value="1"/>
</dbReference>
<dbReference type="PANTHER" id="PTHR43459">
    <property type="entry name" value="ENOYL-COA HYDRATASE"/>
    <property type="match status" value="1"/>
</dbReference>
<name>A0A179SAA4_9HYPH</name>
<dbReference type="SUPFAM" id="SSF52096">
    <property type="entry name" value="ClpP/crotonase"/>
    <property type="match status" value="1"/>
</dbReference>
<dbReference type="GO" id="GO:0003824">
    <property type="term" value="F:catalytic activity"/>
    <property type="evidence" value="ECO:0007669"/>
    <property type="project" value="UniProtKB-ARBA"/>
</dbReference>
<accession>A0A179SAA4</accession>
<dbReference type="PANTHER" id="PTHR43459:SF1">
    <property type="entry name" value="EG:BACN32G11.4 PROTEIN"/>
    <property type="match status" value="1"/>
</dbReference>
<dbReference type="Gene3D" id="1.10.12.10">
    <property type="entry name" value="Lyase 2-enoyl-coa Hydratase, Chain A, domain 2"/>
    <property type="match status" value="1"/>
</dbReference>
<gene>
    <name evidence="2" type="ORF">A5481_13535</name>
</gene>
<proteinExistence type="inferred from homology"/>
<reference evidence="2 3" key="1">
    <citation type="submission" date="2016-04" db="EMBL/GenBank/DDBJ databases">
        <authorList>
            <person name="Evans L.H."/>
            <person name="Alamgir A."/>
            <person name="Owens N."/>
            <person name="Weber N.D."/>
            <person name="Virtaneva K."/>
            <person name="Barbian K."/>
            <person name="Babar A."/>
            <person name="Rosenke K."/>
        </authorList>
    </citation>
    <scope>NUCLEOTIDE SEQUENCE [LARGE SCALE GENOMIC DNA]</scope>
    <source>
        <strain evidence="2 3">PMB02</strain>
    </source>
</reference>
<organism evidence="2 3">
    <name type="scientific">Methylobacterium platani</name>
    <dbReference type="NCBI Taxonomy" id="427683"/>
    <lineage>
        <taxon>Bacteria</taxon>
        <taxon>Pseudomonadati</taxon>
        <taxon>Pseudomonadota</taxon>
        <taxon>Alphaproteobacteria</taxon>
        <taxon>Hyphomicrobiales</taxon>
        <taxon>Methylobacteriaceae</taxon>
        <taxon>Methylobacterium</taxon>
    </lineage>
</organism>
<dbReference type="InterPro" id="IPR029045">
    <property type="entry name" value="ClpP/crotonase-like_dom_sf"/>
</dbReference>
<evidence type="ECO:0000256" key="1">
    <source>
        <dbReference type="ARBA" id="ARBA00005254"/>
    </source>
</evidence>
<dbReference type="Pfam" id="PF00378">
    <property type="entry name" value="ECH_1"/>
    <property type="match status" value="1"/>
</dbReference>
<dbReference type="AlphaFoldDB" id="A0A179SAA4"/>
<comment type="caution">
    <text evidence="2">The sequence shown here is derived from an EMBL/GenBank/DDBJ whole genome shotgun (WGS) entry which is preliminary data.</text>
</comment>
<dbReference type="RefSeq" id="WP_048434533.1">
    <property type="nucleotide sequence ID" value="NZ_LWHQ01000022.1"/>
</dbReference>
<evidence type="ECO:0000313" key="3">
    <source>
        <dbReference type="Proteomes" id="UP000078316"/>
    </source>
</evidence>
<dbReference type="InterPro" id="IPR001753">
    <property type="entry name" value="Enoyl-CoA_hydra/iso"/>
</dbReference>
<dbReference type="InterPro" id="IPR014748">
    <property type="entry name" value="Enoyl-CoA_hydra_C"/>
</dbReference>
<comment type="similarity">
    <text evidence="1">Belongs to the enoyl-CoA hydratase/isomerase family.</text>
</comment>
<dbReference type="Proteomes" id="UP000078316">
    <property type="component" value="Unassembled WGS sequence"/>
</dbReference>